<dbReference type="PANTHER" id="PTHR31964">
    <property type="entry name" value="ADENINE NUCLEOTIDE ALPHA HYDROLASES-LIKE SUPERFAMILY PROTEIN"/>
    <property type="match status" value="1"/>
</dbReference>
<dbReference type="PRINTS" id="PR01438">
    <property type="entry name" value="UNVRSLSTRESS"/>
</dbReference>
<dbReference type="InterPro" id="IPR006016">
    <property type="entry name" value="UspA"/>
</dbReference>
<comment type="caution">
    <text evidence="3">The sequence shown here is derived from an EMBL/GenBank/DDBJ whole genome shotgun (WGS) entry which is preliminary data.</text>
</comment>
<organism evidence="3 4">
    <name type="scientific">Dietzia natronolimnaea</name>
    <dbReference type="NCBI Taxonomy" id="161920"/>
    <lineage>
        <taxon>Bacteria</taxon>
        <taxon>Bacillati</taxon>
        <taxon>Actinomycetota</taxon>
        <taxon>Actinomycetes</taxon>
        <taxon>Mycobacteriales</taxon>
        <taxon>Dietziaceae</taxon>
        <taxon>Dietzia</taxon>
    </lineage>
</organism>
<dbReference type="RefSeq" id="WP_095716932.1">
    <property type="nucleotide sequence ID" value="NZ_NTGA01000002.1"/>
</dbReference>
<feature type="domain" description="UspA" evidence="2">
    <location>
        <begin position="4"/>
        <end position="139"/>
    </location>
</feature>
<reference evidence="4" key="1">
    <citation type="submission" date="2017-09" db="EMBL/GenBank/DDBJ databases">
        <authorList>
            <person name="Zhang Y."/>
            <person name="Huang X."/>
            <person name="Liu J."/>
            <person name="Lu L."/>
            <person name="Peng K."/>
        </authorList>
    </citation>
    <scope>NUCLEOTIDE SEQUENCE [LARGE SCALE GENOMIC DNA]</scope>
    <source>
        <strain evidence="4">S-XJ-1</strain>
    </source>
</reference>
<evidence type="ECO:0000313" key="3">
    <source>
        <dbReference type="EMBL" id="PAY24823.1"/>
    </source>
</evidence>
<dbReference type="InterPro" id="IPR006015">
    <property type="entry name" value="Universal_stress_UspA"/>
</dbReference>
<dbReference type="Pfam" id="PF00582">
    <property type="entry name" value="Usp"/>
    <property type="match status" value="1"/>
</dbReference>
<dbReference type="InterPro" id="IPR014729">
    <property type="entry name" value="Rossmann-like_a/b/a_fold"/>
</dbReference>
<gene>
    <name evidence="3" type="ORF">CEY15_01200</name>
</gene>
<accession>A0A2A2WUU3</accession>
<evidence type="ECO:0000313" key="4">
    <source>
        <dbReference type="Proteomes" id="UP000218810"/>
    </source>
</evidence>
<dbReference type="CDD" id="cd23659">
    <property type="entry name" value="USP_At3g01520-like"/>
    <property type="match status" value="1"/>
</dbReference>
<dbReference type="OrthoDB" id="3174546at2"/>
<dbReference type="Proteomes" id="UP000218810">
    <property type="component" value="Unassembled WGS sequence"/>
</dbReference>
<dbReference type="PANTHER" id="PTHR31964:SF113">
    <property type="entry name" value="USPA DOMAIN-CONTAINING PROTEIN"/>
    <property type="match status" value="1"/>
</dbReference>
<dbReference type="SUPFAM" id="SSF52402">
    <property type="entry name" value="Adenine nucleotide alpha hydrolases-like"/>
    <property type="match status" value="1"/>
</dbReference>
<dbReference type="Gene3D" id="3.40.50.620">
    <property type="entry name" value="HUPs"/>
    <property type="match status" value="1"/>
</dbReference>
<evidence type="ECO:0000256" key="1">
    <source>
        <dbReference type="ARBA" id="ARBA00008791"/>
    </source>
</evidence>
<dbReference type="EMBL" id="NTGA01000002">
    <property type="protein sequence ID" value="PAY24823.1"/>
    <property type="molecule type" value="Genomic_DNA"/>
</dbReference>
<keyword evidence="4" id="KW-1185">Reference proteome</keyword>
<evidence type="ECO:0000259" key="2">
    <source>
        <dbReference type="Pfam" id="PF00582"/>
    </source>
</evidence>
<sequence length="145" mass="15013">MDAKPVVVGVDGGPDSLKALAWAADYASTVGAPVIAIAAVETPAVVGPYAMAGWVDPEVLEDRARTMLADSVRDTLGDEAQVEQTVIRGHPAEAIVTASQDARLVVVGSRGWGGFRGLLMGSVSQHVVSHAHSPVVVLPRHSEDA</sequence>
<proteinExistence type="inferred from homology"/>
<protein>
    <submittedName>
        <fullName evidence="3">Universal stress protein UspA</fullName>
    </submittedName>
</protein>
<comment type="similarity">
    <text evidence="1">Belongs to the universal stress protein A family.</text>
</comment>
<dbReference type="AlphaFoldDB" id="A0A2A2WUU3"/>
<name>A0A2A2WUU3_9ACTN</name>